<name>A0A913YG05_EXADI</name>
<evidence type="ECO:0000256" key="3">
    <source>
        <dbReference type="ARBA" id="ARBA00022723"/>
    </source>
</evidence>
<evidence type="ECO:0000256" key="5">
    <source>
        <dbReference type="ARBA" id="ARBA00022763"/>
    </source>
</evidence>
<evidence type="ECO:0000256" key="13">
    <source>
        <dbReference type="ARBA" id="ARBA00023242"/>
    </source>
</evidence>
<evidence type="ECO:0000256" key="6">
    <source>
        <dbReference type="ARBA" id="ARBA00022771"/>
    </source>
</evidence>
<evidence type="ECO:0000256" key="12">
    <source>
        <dbReference type="ARBA" id="ARBA00023235"/>
    </source>
</evidence>
<reference evidence="20" key="1">
    <citation type="submission" date="2022-11" db="UniProtKB">
        <authorList>
            <consortium name="EnsemblMetazoa"/>
        </authorList>
    </citation>
    <scope>IDENTIFICATION</scope>
</reference>
<sequence>MDQAAAMYDCANMFSTDDTGGNVEMDISLIHGVFGAGKSYLLAVMIVYLVKLFNTTEHNPKILVSSTTNVAVDRILLGLLDLGFEEFVRVGSVRKIAKKLLPFSMHGSGSSSEEIKELKAMLKEDIKPSEKMHIRKSIEQQRKGGNKQRLTGVPVVGVTCAASVFPCLEKTKFHVLLLDECSQMTEPAALLPLARFGCHKLVLVGDPKQLSPTIQGSQPDHDAGLEQTMFDRLVKMGCKTTLLRTQYRCHPVISAVANRLFYGGRLTNGVSEEDRAPLVEFAPTLCFYDVTKGKEKCGQDGSYYNEEEAKFIVFLIECFLESGLEPAQIGVITLYKSQLRTISSYITQSERASLKQLKSVQISTVDAFQGGEKDVILLSCVRTDHVGFIDCDRRTNVALTRAKRHLLIVGNQRMLSSNKMWSNVIQHCKGQEGGVVTASDFQQSWQDGTTVNKNGTHDNKAKPCDQAKSLMSKETYENRVMKEECETVSQAVFDNSDPVLVVDYTEINDSPLNDGGLVDRDECLLISDEEDFTLSKSRAINEENNDDDDTQVNDVIIMDELSDDGAGPGKDFNLSKPTPSKEKGYDNEELKEIIIGNESEELSLDEEFIHMSKSSENGKYAGISSKSSGKELSHDNIESSDEFKDSKVNTIHCDDGELDIMQDEMVDVLSDEQLTNSLNEEFILGKPLEDSKDNRKMDEVKNYKKPDTLSGKDQLGHCEKSTTNFSQTNPQFGNGDLQQSYYQAEENSLGICSEEFSCQTVKPGPCKSDATWNCSSKSMSTTSANFDLTTDNSMQACPGTGTKELGKKVFTVTDNFDSDEDDLPFFDIFSSMK</sequence>
<keyword evidence="8" id="KW-0347">Helicase</keyword>
<evidence type="ECO:0000256" key="16">
    <source>
        <dbReference type="ARBA" id="ARBA00083828"/>
    </source>
</evidence>
<evidence type="ECO:0000256" key="17">
    <source>
        <dbReference type="SAM" id="MobiDB-lite"/>
    </source>
</evidence>
<dbReference type="PANTHER" id="PTHR10887:SF531">
    <property type="entry name" value="PROTEIN ZGRF1"/>
    <property type="match status" value="1"/>
</dbReference>
<dbReference type="SUPFAM" id="SSF52540">
    <property type="entry name" value="P-loop containing nucleoside triphosphate hydrolases"/>
    <property type="match status" value="1"/>
</dbReference>
<dbReference type="GeneID" id="110234427"/>
<dbReference type="GO" id="GO:0005524">
    <property type="term" value="F:ATP binding"/>
    <property type="evidence" value="ECO:0007669"/>
    <property type="project" value="UniProtKB-KW"/>
</dbReference>
<dbReference type="GO" id="GO:0016787">
    <property type="term" value="F:hydrolase activity"/>
    <property type="evidence" value="ECO:0007669"/>
    <property type="project" value="UniProtKB-KW"/>
</dbReference>
<keyword evidence="9" id="KW-0862">Zinc</keyword>
<dbReference type="InterPro" id="IPR047187">
    <property type="entry name" value="SF1_C_Upf1"/>
</dbReference>
<evidence type="ECO:0000256" key="8">
    <source>
        <dbReference type="ARBA" id="ARBA00022806"/>
    </source>
</evidence>
<keyword evidence="21" id="KW-1185">Reference proteome</keyword>
<keyword evidence="7" id="KW-0378">Hydrolase</keyword>
<feature type="domain" description="DNA2/NAM7 helicase-like C-terminal" evidence="19">
    <location>
        <begin position="225"/>
        <end position="412"/>
    </location>
</feature>
<feature type="domain" description="DNA2/NAM7 helicase helicase" evidence="18">
    <location>
        <begin position="127"/>
        <end position="215"/>
    </location>
</feature>
<dbReference type="GO" id="GO:0006369">
    <property type="term" value="P:termination of RNA polymerase II transcription"/>
    <property type="evidence" value="ECO:0007669"/>
    <property type="project" value="TreeGrafter"/>
</dbReference>
<evidence type="ECO:0000313" key="21">
    <source>
        <dbReference type="Proteomes" id="UP000887567"/>
    </source>
</evidence>
<evidence type="ECO:0000259" key="18">
    <source>
        <dbReference type="Pfam" id="PF13086"/>
    </source>
</evidence>
<keyword evidence="3" id="KW-0479">Metal-binding</keyword>
<dbReference type="Pfam" id="PF13087">
    <property type="entry name" value="AAA_12"/>
    <property type="match status" value="1"/>
</dbReference>
<keyword evidence="13" id="KW-0539">Nucleus</keyword>
<feature type="region of interest" description="Disordered" evidence="17">
    <location>
        <begin position="617"/>
        <end position="643"/>
    </location>
</feature>
<keyword evidence="2" id="KW-0597">Phosphoprotein</keyword>
<dbReference type="RefSeq" id="XP_028513457.1">
    <property type="nucleotide sequence ID" value="XM_028657656.1"/>
</dbReference>
<evidence type="ECO:0000256" key="10">
    <source>
        <dbReference type="ARBA" id="ARBA00022840"/>
    </source>
</evidence>
<dbReference type="GO" id="GO:0006281">
    <property type="term" value="P:DNA repair"/>
    <property type="evidence" value="ECO:0007669"/>
    <property type="project" value="UniProtKB-KW"/>
</dbReference>
<evidence type="ECO:0000259" key="19">
    <source>
        <dbReference type="Pfam" id="PF13087"/>
    </source>
</evidence>
<dbReference type="GO" id="GO:0004386">
    <property type="term" value="F:helicase activity"/>
    <property type="evidence" value="ECO:0007669"/>
    <property type="project" value="UniProtKB-KW"/>
</dbReference>
<dbReference type="Pfam" id="PF13086">
    <property type="entry name" value="AAA_11"/>
    <property type="match status" value="2"/>
</dbReference>
<dbReference type="InterPro" id="IPR041677">
    <property type="entry name" value="DNA2/NAM7_AAA_11"/>
</dbReference>
<keyword evidence="10" id="KW-0067">ATP-binding</keyword>
<keyword evidence="4" id="KW-0547">Nucleotide-binding</keyword>
<dbReference type="Gene3D" id="3.40.50.300">
    <property type="entry name" value="P-loop containing nucleotide triphosphate hydrolases"/>
    <property type="match status" value="2"/>
</dbReference>
<evidence type="ECO:0000256" key="11">
    <source>
        <dbReference type="ARBA" id="ARBA00023204"/>
    </source>
</evidence>
<dbReference type="KEGG" id="epa:110234427"/>
<organism evidence="20 21">
    <name type="scientific">Exaiptasia diaphana</name>
    <name type="common">Tropical sea anemone</name>
    <name type="synonym">Aiptasia pulchella</name>
    <dbReference type="NCBI Taxonomy" id="2652724"/>
    <lineage>
        <taxon>Eukaryota</taxon>
        <taxon>Metazoa</taxon>
        <taxon>Cnidaria</taxon>
        <taxon>Anthozoa</taxon>
        <taxon>Hexacorallia</taxon>
        <taxon>Actiniaria</taxon>
        <taxon>Aiptasiidae</taxon>
        <taxon>Exaiptasia</taxon>
    </lineage>
</organism>
<keyword evidence="12" id="KW-0413">Isomerase</keyword>
<evidence type="ECO:0000256" key="4">
    <source>
        <dbReference type="ARBA" id="ARBA00022741"/>
    </source>
</evidence>
<dbReference type="AlphaFoldDB" id="A0A913YG05"/>
<evidence type="ECO:0000313" key="20">
    <source>
        <dbReference type="EnsemblMetazoa" id="XP_028513457.1"/>
    </source>
</evidence>
<evidence type="ECO:0000256" key="9">
    <source>
        <dbReference type="ARBA" id="ARBA00022833"/>
    </source>
</evidence>
<dbReference type="EnsemblMetazoa" id="XM_028657656.1">
    <property type="protein sequence ID" value="XP_028513457.1"/>
    <property type="gene ID" value="LOC110234427"/>
</dbReference>
<feature type="region of interest" description="Disordered" evidence="17">
    <location>
        <begin position="561"/>
        <end position="584"/>
    </location>
</feature>
<dbReference type="FunFam" id="3.40.50.300:FF:001087">
    <property type="entry name" value="ZGRF1 isoform 9"/>
    <property type="match status" value="1"/>
</dbReference>
<keyword evidence="6" id="KW-0863">Zinc-finger</keyword>
<comment type="subcellular location">
    <subcellularLocation>
        <location evidence="1">Nucleus</location>
    </subcellularLocation>
</comment>
<dbReference type="GO" id="GO:0008270">
    <property type="term" value="F:zinc ion binding"/>
    <property type="evidence" value="ECO:0007669"/>
    <property type="project" value="UniProtKB-KW"/>
</dbReference>
<evidence type="ECO:0000256" key="14">
    <source>
        <dbReference type="ARBA" id="ARBA00066212"/>
    </source>
</evidence>
<evidence type="ECO:0000256" key="7">
    <source>
        <dbReference type="ARBA" id="ARBA00022801"/>
    </source>
</evidence>
<feature type="domain" description="DNA2/NAM7 helicase helicase" evidence="18">
    <location>
        <begin position="22"/>
        <end position="124"/>
    </location>
</feature>
<accession>A0A913YG05</accession>
<dbReference type="PANTHER" id="PTHR10887">
    <property type="entry name" value="DNA2/NAM7 HELICASE FAMILY"/>
    <property type="match status" value="1"/>
</dbReference>
<protein>
    <recommendedName>
        <fullName evidence="15">5'-3' DNA helicase ZGRF1</fullName>
    </recommendedName>
    <alternativeName>
        <fullName evidence="16">GRF-type zinc finger domain-containing protein 1</fullName>
    </alternativeName>
</protein>
<dbReference type="GO" id="GO:0001147">
    <property type="term" value="F:transcription termination site sequence-specific DNA binding"/>
    <property type="evidence" value="ECO:0007669"/>
    <property type="project" value="TreeGrafter"/>
</dbReference>
<dbReference type="OrthoDB" id="6513042at2759"/>
<evidence type="ECO:0000256" key="1">
    <source>
        <dbReference type="ARBA" id="ARBA00004123"/>
    </source>
</evidence>
<comment type="subunit">
    <text evidence="14">Interacts with DNA repair protein RAD51; the interaction promotes RAD51 strand exchange activity. Also interacts with DNA repair proteins EXO1 and BRCA1; the interactions are increased following DNA damage induction.</text>
</comment>
<dbReference type="InterPro" id="IPR045055">
    <property type="entry name" value="DNA2/NAM7-like"/>
</dbReference>
<dbReference type="Proteomes" id="UP000887567">
    <property type="component" value="Unplaced"/>
</dbReference>
<dbReference type="CDD" id="cd18808">
    <property type="entry name" value="SF1_C_Upf1"/>
    <property type="match status" value="1"/>
</dbReference>
<evidence type="ECO:0000256" key="2">
    <source>
        <dbReference type="ARBA" id="ARBA00022553"/>
    </source>
</evidence>
<feature type="compositionally biased region" description="Basic and acidic residues" evidence="17">
    <location>
        <begin position="628"/>
        <end position="643"/>
    </location>
</feature>
<keyword evidence="5" id="KW-0227">DNA damage</keyword>
<evidence type="ECO:0000256" key="15">
    <source>
        <dbReference type="ARBA" id="ARBA00072540"/>
    </source>
</evidence>
<dbReference type="InterPro" id="IPR027417">
    <property type="entry name" value="P-loop_NTPase"/>
</dbReference>
<proteinExistence type="predicted"/>
<dbReference type="InterPro" id="IPR041679">
    <property type="entry name" value="DNA2/NAM7-like_C"/>
</dbReference>
<keyword evidence="11" id="KW-0234">DNA repair</keyword>
<dbReference type="GO" id="GO:0016604">
    <property type="term" value="C:nuclear body"/>
    <property type="evidence" value="ECO:0007669"/>
    <property type="project" value="TreeGrafter"/>
</dbReference>